<dbReference type="InterPro" id="IPR003661">
    <property type="entry name" value="HisK_dim/P_dom"/>
</dbReference>
<dbReference type="CDD" id="cd06225">
    <property type="entry name" value="HAMP"/>
    <property type="match status" value="1"/>
</dbReference>
<evidence type="ECO:0000256" key="5">
    <source>
        <dbReference type="ARBA" id="ARBA00022553"/>
    </source>
</evidence>
<dbReference type="PROSITE" id="PS51257">
    <property type="entry name" value="PROKAR_LIPOPROTEIN"/>
    <property type="match status" value="1"/>
</dbReference>
<reference evidence="14 15" key="1">
    <citation type="submission" date="2016-04" db="EMBL/GenBank/DDBJ databases">
        <title>Complete Genome Sequence of Halotalea alkalilenta IHB B 13600.</title>
        <authorList>
            <person name="Swarnkar M.K."/>
            <person name="Sharma A."/>
            <person name="Kaushal K."/>
            <person name="Soni R."/>
            <person name="Rana S."/>
            <person name="Singh A.K."/>
            <person name="Gulati A."/>
        </authorList>
    </citation>
    <scope>NUCLEOTIDE SEQUENCE [LARGE SCALE GENOMIC DNA]</scope>
    <source>
        <strain evidence="14 15">IHB B 13600</strain>
    </source>
</reference>
<keyword evidence="9" id="KW-0067">ATP-binding</keyword>
<evidence type="ECO:0000256" key="2">
    <source>
        <dbReference type="ARBA" id="ARBA00004651"/>
    </source>
</evidence>
<dbReference type="RefSeq" id="WP_064121922.1">
    <property type="nucleotide sequence ID" value="NZ_CP015243.1"/>
</dbReference>
<dbReference type="PRINTS" id="PR00344">
    <property type="entry name" value="BCTRLSENSOR"/>
</dbReference>
<keyword evidence="8" id="KW-0418">Kinase</keyword>
<evidence type="ECO:0000259" key="13">
    <source>
        <dbReference type="PROSITE" id="PS50885"/>
    </source>
</evidence>
<dbReference type="InterPro" id="IPR003660">
    <property type="entry name" value="HAMP_dom"/>
</dbReference>
<keyword evidence="11" id="KW-1133">Transmembrane helix</keyword>
<comment type="subcellular location">
    <subcellularLocation>
        <location evidence="2">Cell membrane</location>
        <topology evidence="2">Multi-pass membrane protein</topology>
    </subcellularLocation>
</comment>
<dbReference type="PANTHER" id="PTHR44936:SF10">
    <property type="entry name" value="SENSOR PROTEIN RSTB"/>
    <property type="match status" value="1"/>
</dbReference>
<feature type="region of interest" description="Disordered" evidence="10">
    <location>
        <begin position="537"/>
        <end position="565"/>
    </location>
</feature>
<dbReference type="KEGG" id="haa:A5892_05350"/>
<sequence>MFQPFRASYRRVYLTLVLMQLLILVGCIVSIWAYESYREQGYRERLASTPMALIGYLVDNQPAAYRDAWLEENSRRLGSGLSIVDPVTLGLSGWQRMRLERGQVVIEEGNSGWSLYRLIDDGSRALVMHSVSLSQQLPLELMAMMRDWIQEVPWDARDARFERLRSSSSIAMGMGNGTPDGLSNEQLQRLVDRQVVLNINPSAPSVTLYVMLDDGRWIAVGPVGIFAQAPVWLLYALPLILSLLNVLIGYWMIRRDDRRLNELEVSAGKIAAGDFDVRASIEHDSQFTQLAIKINAMASQVQASLGAQQDLMRAVSHEFRTPVARIRFALQMISDISESETIRRQLGEVDNDIESLDHLIDEILTYARVDSAADGHMPLASEWCDVRSIVVELVEGLAPLHAQLSITHAGFDELWVLADVRYLTRALQNLISNACQYADSRVEIRLERIGRVACLHIDDDGPGVPRSERKRIFQPFARLDGSRARRQPARGQRPSGYGLGLAIVARIVRWHAGRVVVTSSPSLGGARFSLLLPVPQREQSRGRLLRRRRREPSSPSPGPGQEASG</sequence>
<dbReference type="SUPFAM" id="SSF47384">
    <property type="entry name" value="Homodimeric domain of signal transducing histidine kinase"/>
    <property type="match status" value="1"/>
</dbReference>
<evidence type="ECO:0000256" key="8">
    <source>
        <dbReference type="ARBA" id="ARBA00022777"/>
    </source>
</evidence>
<feature type="transmembrane region" description="Helical" evidence="11">
    <location>
        <begin position="12"/>
        <end position="34"/>
    </location>
</feature>
<dbReference type="GO" id="GO:0005524">
    <property type="term" value="F:ATP binding"/>
    <property type="evidence" value="ECO:0007669"/>
    <property type="project" value="UniProtKB-KW"/>
</dbReference>
<dbReference type="InterPro" id="IPR050980">
    <property type="entry name" value="2C_sensor_his_kinase"/>
</dbReference>
<evidence type="ECO:0000256" key="1">
    <source>
        <dbReference type="ARBA" id="ARBA00000085"/>
    </source>
</evidence>
<evidence type="ECO:0000313" key="14">
    <source>
        <dbReference type="EMBL" id="ANF56961.1"/>
    </source>
</evidence>
<name>A0A172YCI5_9GAMM</name>
<dbReference type="CDD" id="cd00082">
    <property type="entry name" value="HisKA"/>
    <property type="match status" value="1"/>
</dbReference>
<keyword evidence="11" id="KW-0472">Membrane</keyword>
<comment type="catalytic activity">
    <reaction evidence="1">
        <text>ATP + protein L-histidine = ADP + protein N-phospho-L-histidine.</text>
        <dbReference type="EC" id="2.7.13.3"/>
    </reaction>
</comment>
<dbReference type="InterPro" id="IPR005467">
    <property type="entry name" value="His_kinase_dom"/>
</dbReference>
<keyword evidence="7" id="KW-0547">Nucleotide-binding</keyword>
<dbReference type="InterPro" id="IPR036097">
    <property type="entry name" value="HisK_dim/P_sf"/>
</dbReference>
<keyword evidence="6" id="KW-0808">Transferase</keyword>
<dbReference type="SMART" id="SM00388">
    <property type="entry name" value="HisKA"/>
    <property type="match status" value="1"/>
</dbReference>
<dbReference type="Pfam" id="PF02518">
    <property type="entry name" value="HATPase_c"/>
    <property type="match status" value="1"/>
</dbReference>
<organism evidence="14 15">
    <name type="scientific">Halotalea alkalilenta</name>
    <dbReference type="NCBI Taxonomy" id="376489"/>
    <lineage>
        <taxon>Bacteria</taxon>
        <taxon>Pseudomonadati</taxon>
        <taxon>Pseudomonadota</taxon>
        <taxon>Gammaproteobacteria</taxon>
        <taxon>Oceanospirillales</taxon>
        <taxon>Halomonadaceae</taxon>
        <taxon>Halotalea</taxon>
    </lineage>
</organism>
<dbReference type="Gene3D" id="1.10.287.130">
    <property type="match status" value="1"/>
</dbReference>
<dbReference type="Gene3D" id="3.30.565.10">
    <property type="entry name" value="Histidine kinase-like ATPase, C-terminal domain"/>
    <property type="match status" value="1"/>
</dbReference>
<keyword evidence="15" id="KW-1185">Reference proteome</keyword>
<dbReference type="GO" id="GO:0005886">
    <property type="term" value="C:plasma membrane"/>
    <property type="evidence" value="ECO:0007669"/>
    <property type="project" value="UniProtKB-SubCell"/>
</dbReference>
<evidence type="ECO:0000259" key="12">
    <source>
        <dbReference type="PROSITE" id="PS50109"/>
    </source>
</evidence>
<evidence type="ECO:0000313" key="15">
    <source>
        <dbReference type="Proteomes" id="UP000077875"/>
    </source>
</evidence>
<evidence type="ECO:0000256" key="9">
    <source>
        <dbReference type="ARBA" id="ARBA00022840"/>
    </source>
</evidence>
<evidence type="ECO:0000256" key="6">
    <source>
        <dbReference type="ARBA" id="ARBA00022679"/>
    </source>
</evidence>
<dbReference type="SUPFAM" id="SSF55874">
    <property type="entry name" value="ATPase domain of HSP90 chaperone/DNA topoisomerase II/histidine kinase"/>
    <property type="match status" value="1"/>
</dbReference>
<dbReference type="SMART" id="SM00387">
    <property type="entry name" value="HATPase_c"/>
    <property type="match status" value="1"/>
</dbReference>
<protein>
    <recommendedName>
        <fullName evidence="3">histidine kinase</fullName>
        <ecNumber evidence="3">2.7.13.3</ecNumber>
    </recommendedName>
</protein>
<evidence type="ECO:0000256" key="11">
    <source>
        <dbReference type="SAM" id="Phobius"/>
    </source>
</evidence>
<feature type="domain" description="HAMP" evidence="13">
    <location>
        <begin position="254"/>
        <end position="306"/>
    </location>
</feature>
<evidence type="ECO:0000256" key="7">
    <source>
        <dbReference type="ARBA" id="ARBA00022741"/>
    </source>
</evidence>
<dbReference type="Proteomes" id="UP000077875">
    <property type="component" value="Chromosome"/>
</dbReference>
<feature type="transmembrane region" description="Helical" evidence="11">
    <location>
        <begin position="232"/>
        <end position="253"/>
    </location>
</feature>
<dbReference type="InterPro" id="IPR004358">
    <property type="entry name" value="Sig_transdc_His_kin-like_C"/>
</dbReference>
<dbReference type="PROSITE" id="PS50109">
    <property type="entry name" value="HIS_KIN"/>
    <property type="match status" value="1"/>
</dbReference>
<proteinExistence type="predicted"/>
<gene>
    <name evidence="14" type="ORF">A5892_05350</name>
</gene>
<dbReference type="PROSITE" id="PS50885">
    <property type="entry name" value="HAMP"/>
    <property type="match status" value="1"/>
</dbReference>
<dbReference type="EC" id="2.7.13.3" evidence="3"/>
<dbReference type="AlphaFoldDB" id="A0A172YCI5"/>
<dbReference type="PANTHER" id="PTHR44936">
    <property type="entry name" value="SENSOR PROTEIN CREC"/>
    <property type="match status" value="1"/>
</dbReference>
<dbReference type="Gene3D" id="6.10.340.10">
    <property type="match status" value="1"/>
</dbReference>
<dbReference type="InterPro" id="IPR036890">
    <property type="entry name" value="HATPase_C_sf"/>
</dbReference>
<accession>A0A172YCI5</accession>
<feature type="domain" description="Histidine kinase" evidence="12">
    <location>
        <begin position="314"/>
        <end position="536"/>
    </location>
</feature>
<keyword evidence="4" id="KW-1003">Cell membrane</keyword>
<dbReference type="GO" id="GO:0000155">
    <property type="term" value="F:phosphorelay sensor kinase activity"/>
    <property type="evidence" value="ECO:0007669"/>
    <property type="project" value="InterPro"/>
</dbReference>
<dbReference type="Pfam" id="PF00512">
    <property type="entry name" value="HisKA"/>
    <property type="match status" value="1"/>
</dbReference>
<evidence type="ECO:0000256" key="3">
    <source>
        <dbReference type="ARBA" id="ARBA00012438"/>
    </source>
</evidence>
<dbReference type="EMBL" id="CP015243">
    <property type="protein sequence ID" value="ANF56961.1"/>
    <property type="molecule type" value="Genomic_DNA"/>
</dbReference>
<keyword evidence="11" id="KW-0812">Transmembrane</keyword>
<evidence type="ECO:0000256" key="10">
    <source>
        <dbReference type="SAM" id="MobiDB-lite"/>
    </source>
</evidence>
<dbReference type="STRING" id="376489.A5892_05350"/>
<dbReference type="InterPro" id="IPR003594">
    <property type="entry name" value="HATPase_dom"/>
</dbReference>
<keyword evidence="5" id="KW-0597">Phosphoprotein</keyword>
<evidence type="ECO:0000256" key="4">
    <source>
        <dbReference type="ARBA" id="ARBA00022475"/>
    </source>
</evidence>